<proteinExistence type="predicted"/>
<gene>
    <name evidence="1" type="ORF">ECRASSUSDP1_LOCUS19384</name>
</gene>
<dbReference type="Proteomes" id="UP001295684">
    <property type="component" value="Unassembled WGS sequence"/>
</dbReference>
<comment type="caution">
    <text evidence="1">The sequence shown here is derived from an EMBL/GenBank/DDBJ whole genome shotgun (WGS) entry which is preliminary data.</text>
</comment>
<accession>A0AAD2D3A5</accession>
<dbReference type="AlphaFoldDB" id="A0AAD2D3A5"/>
<protein>
    <submittedName>
        <fullName evidence="1">Uncharacterized protein</fullName>
    </submittedName>
</protein>
<keyword evidence="2" id="KW-1185">Reference proteome</keyword>
<evidence type="ECO:0000313" key="2">
    <source>
        <dbReference type="Proteomes" id="UP001295684"/>
    </source>
</evidence>
<name>A0AAD2D3A5_EUPCR</name>
<dbReference type="EMBL" id="CAMPGE010019672">
    <property type="protein sequence ID" value="CAI2377993.1"/>
    <property type="molecule type" value="Genomic_DNA"/>
</dbReference>
<organism evidence="1 2">
    <name type="scientific">Euplotes crassus</name>
    <dbReference type="NCBI Taxonomy" id="5936"/>
    <lineage>
        <taxon>Eukaryota</taxon>
        <taxon>Sar</taxon>
        <taxon>Alveolata</taxon>
        <taxon>Ciliophora</taxon>
        <taxon>Intramacronucleata</taxon>
        <taxon>Spirotrichea</taxon>
        <taxon>Hypotrichia</taxon>
        <taxon>Euplotida</taxon>
        <taxon>Euplotidae</taxon>
        <taxon>Moneuplotes</taxon>
    </lineage>
</organism>
<reference evidence="1" key="1">
    <citation type="submission" date="2023-07" db="EMBL/GenBank/DDBJ databases">
        <authorList>
            <consortium name="AG Swart"/>
            <person name="Singh M."/>
            <person name="Singh A."/>
            <person name="Seah K."/>
            <person name="Emmerich C."/>
        </authorList>
    </citation>
    <scope>NUCLEOTIDE SEQUENCE</scope>
    <source>
        <strain evidence="1">DP1</strain>
    </source>
</reference>
<sequence>MCCKDKPVFATVMIELSYSNIAKKQIRKAMHSLSCRVAKLSLEVYGDYSSNLGISWIFNDYIKSISKQQGALKLFNVKLSFKQIFRIIISGSHVDKILLADCYILEGSLCRRPIGISKLTNIEFRNIRGNPFVSFTNPQTYKSILTSLSLCPCVSTLQSIQLLECKITPKDIRSIKKDPNFNNIIITLQNRGRTTVIG</sequence>
<evidence type="ECO:0000313" key="1">
    <source>
        <dbReference type="EMBL" id="CAI2377993.1"/>
    </source>
</evidence>